<keyword evidence="12" id="KW-1185">Reference proteome</keyword>
<gene>
    <name evidence="9" type="primary">lnt</name>
    <name evidence="11" type="ORF">SAMN02745130_01201</name>
</gene>
<dbReference type="EC" id="2.3.1.269" evidence="9"/>
<keyword evidence="3 9" id="KW-1003">Cell membrane</keyword>
<organism evidence="11 12">
    <name type="scientific">Thiothrix eikelboomii</name>
    <dbReference type="NCBI Taxonomy" id="92487"/>
    <lineage>
        <taxon>Bacteria</taxon>
        <taxon>Pseudomonadati</taxon>
        <taxon>Pseudomonadota</taxon>
        <taxon>Gammaproteobacteria</taxon>
        <taxon>Thiotrichales</taxon>
        <taxon>Thiotrichaceae</taxon>
        <taxon>Thiothrix</taxon>
    </lineage>
</organism>
<feature type="domain" description="CN hydrolase" evidence="10">
    <location>
        <begin position="229"/>
        <end position="465"/>
    </location>
</feature>
<dbReference type="UniPathway" id="UPA00666"/>
<name>A0A1T4W857_9GAMM</name>
<dbReference type="CDD" id="cd07571">
    <property type="entry name" value="ALP_N-acyl_transferase"/>
    <property type="match status" value="1"/>
</dbReference>
<feature type="transmembrane region" description="Helical" evidence="9">
    <location>
        <begin position="476"/>
        <end position="496"/>
    </location>
</feature>
<sequence length="501" mass="56773">MLSFRAQTSRWDYLLAFLAGLASVLAFAPFAWWPIAFLTPAVFFWLNLKPRLRGQRLRLAWVFGIGLFAGGAHWIYFSIHYFGGANSLLAGSMVASFVLLIALTLMLFGLLTAFFPYPANWIKLLIIFPAAWALTEWFRGWFFTGFPWLQLGHSQSDTFLAYYAPIIGSLGISWLVAVGAGALVLFVTGERLQKLYAAVLVAGLFVLGYGLSWINWTQPVGEKLFVSLIQANIPQEDKWLPEFRNEHIQKHIDLMEPRITSSHLIIWPETAIFDTFQQSMEDVVKPLQEVFKAAETDLLMGGFHHDKATESMYNAIMSVRDLEVYGKRHLVPFSEYTPFLEYLRWMEDFIMLPYSNVAPWKGKVNLQVAGQPMRMSVCYEDAYGEEMIDGLPEATMLVNVSNDGWFTGSIQPAQHAQLARFRALETGRYLLRATNNGVSAIINEKGKIVTTGPQYQAVVVEEFAQPMQGSTPYIRWGNWFLMPLLAITLVVVGWLGRGKFR</sequence>
<dbReference type="NCBIfam" id="TIGR00546">
    <property type="entry name" value="lnt"/>
    <property type="match status" value="1"/>
</dbReference>
<comment type="similarity">
    <text evidence="2 9">Belongs to the CN hydrolase family. Apolipoprotein N-acyltransferase subfamily.</text>
</comment>
<keyword evidence="11" id="KW-0449">Lipoprotein</keyword>
<comment type="catalytic activity">
    <reaction evidence="9">
        <text>N-terminal S-1,2-diacyl-sn-glyceryl-L-cysteinyl-[lipoprotein] + a glycerophospholipid = N-acyl-S-1,2-diacyl-sn-glyceryl-L-cysteinyl-[lipoprotein] + a 2-acyl-sn-glycero-3-phospholipid + H(+)</text>
        <dbReference type="Rhea" id="RHEA:48228"/>
        <dbReference type="Rhea" id="RHEA-COMP:14681"/>
        <dbReference type="Rhea" id="RHEA-COMP:14684"/>
        <dbReference type="ChEBI" id="CHEBI:15378"/>
        <dbReference type="ChEBI" id="CHEBI:136912"/>
        <dbReference type="ChEBI" id="CHEBI:140656"/>
        <dbReference type="ChEBI" id="CHEBI:140657"/>
        <dbReference type="ChEBI" id="CHEBI:140660"/>
        <dbReference type="EC" id="2.3.1.269"/>
    </reaction>
</comment>
<evidence type="ECO:0000313" key="11">
    <source>
        <dbReference type="EMBL" id="SKA73299.1"/>
    </source>
</evidence>
<feature type="transmembrane region" description="Helical" evidence="9">
    <location>
        <begin position="58"/>
        <end position="76"/>
    </location>
</feature>
<comment type="subcellular location">
    <subcellularLocation>
        <location evidence="1 9">Cell membrane</location>
        <topology evidence="1 9">Multi-pass membrane protein</topology>
    </subcellularLocation>
</comment>
<dbReference type="STRING" id="92487.SAMN02745130_01201"/>
<dbReference type="Gene3D" id="3.60.110.10">
    <property type="entry name" value="Carbon-nitrogen hydrolase"/>
    <property type="match status" value="1"/>
</dbReference>
<keyword evidence="5 9" id="KW-0812">Transmembrane</keyword>
<accession>A0A1T4W857</accession>
<keyword evidence="7 9" id="KW-0472">Membrane</keyword>
<feature type="transmembrane region" description="Helical" evidence="9">
    <location>
        <begin position="121"/>
        <end position="142"/>
    </location>
</feature>
<dbReference type="GO" id="GO:0042158">
    <property type="term" value="P:lipoprotein biosynthetic process"/>
    <property type="evidence" value="ECO:0007669"/>
    <property type="project" value="UniProtKB-UniRule"/>
</dbReference>
<keyword evidence="6 9" id="KW-1133">Transmembrane helix</keyword>
<protein>
    <recommendedName>
        <fullName evidence="9">Apolipoprotein N-acyltransferase</fullName>
        <shortName evidence="9">ALP N-acyltransferase</shortName>
        <ecNumber evidence="9">2.3.1.269</ecNumber>
    </recommendedName>
</protein>
<feature type="transmembrane region" description="Helical" evidence="9">
    <location>
        <begin position="13"/>
        <end position="46"/>
    </location>
</feature>
<comment type="function">
    <text evidence="9">Catalyzes the phospholipid dependent N-acylation of the N-terminal cysteine of apolipoprotein, the last step in lipoprotein maturation.</text>
</comment>
<dbReference type="InterPro" id="IPR003010">
    <property type="entry name" value="C-N_Hydrolase"/>
</dbReference>
<dbReference type="Pfam" id="PF20154">
    <property type="entry name" value="LNT_N"/>
    <property type="match status" value="1"/>
</dbReference>
<evidence type="ECO:0000259" key="10">
    <source>
        <dbReference type="PROSITE" id="PS50263"/>
    </source>
</evidence>
<feature type="transmembrane region" description="Helical" evidence="9">
    <location>
        <begin position="195"/>
        <end position="216"/>
    </location>
</feature>
<reference evidence="11 12" key="1">
    <citation type="submission" date="2017-02" db="EMBL/GenBank/DDBJ databases">
        <authorList>
            <person name="Peterson S.W."/>
        </authorList>
    </citation>
    <scope>NUCLEOTIDE SEQUENCE [LARGE SCALE GENOMIC DNA]</scope>
    <source>
        <strain evidence="11 12">ATCC 49788</strain>
    </source>
</reference>
<dbReference type="Proteomes" id="UP000190460">
    <property type="component" value="Unassembled WGS sequence"/>
</dbReference>
<proteinExistence type="inferred from homology"/>
<evidence type="ECO:0000256" key="4">
    <source>
        <dbReference type="ARBA" id="ARBA00022679"/>
    </source>
</evidence>
<comment type="pathway">
    <text evidence="9">Protein modification; lipoprotein biosynthesis (N-acyl transfer).</text>
</comment>
<dbReference type="EMBL" id="FUYB01000004">
    <property type="protein sequence ID" value="SKA73299.1"/>
    <property type="molecule type" value="Genomic_DNA"/>
</dbReference>
<keyword evidence="8 9" id="KW-0012">Acyltransferase</keyword>
<dbReference type="AlphaFoldDB" id="A0A1T4W857"/>
<dbReference type="PROSITE" id="PS50263">
    <property type="entry name" value="CN_HYDROLASE"/>
    <property type="match status" value="1"/>
</dbReference>
<dbReference type="PANTHER" id="PTHR38686:SF1">
    <property type="entry name" value="APOLIPOPROTEIN N-ACYLTRANSFERASE"/>
    <property type="match status" value="1"/>
</dbReference>
<dbReference type="PANTHER" id="PTHR38686">
    <property type="entry name" value="APOLIPOPROTEIN N-ACYLTRANSFERASE"/>
    <property type="match status" value="1"/>
</dbReference>
<dbReference type="Pfam" id="PF00795">
    <property type="entry name" value="CN_hydrolase"/>
    <property type="match status" value="1"/>
</dbReference>
<evidence type="ECO:0000256" key="1">
    <source>
        <dbReference type="ARBA" id="ARBA00004651"/>
    </source>
</evidence>
<evidence type="ECO:0000256" key="5">
    <source>
        <dbReference type="ARBA" id="ARBA00022692"/>
    </source>
</evidence>
<dbReference type="GO" id="GO:0016410">
    <property type="term" value="F:N-acyltransferase activity"/>
    <property type="evidence" value="ECO:0007669"/>
    <property type="project" value="UniProtKB-UniRule"/>
</dbReference>
<evidence type="ECO:0000256" key="7">
    <source>
        <dbReference type="ARBA" id="ARBA00023136"/>
    </source>
</evidence>
<feature type="transmembrane region" description="Helical" evidence="9">
    <location>
        <begin position="162"/>
        <end position="188"/>
    </location>
</feature>
<dbReference type="RefSeq" id="WP_078921680.1">
    <property type="nucleotide sequence ID" value="NZ_FUYB01000004.1"/>
</dbReference>
<keyword evidence="4 9" id="KW-0808">Transferase</keyword>
<dbReference type="InterPro" id="IPR036526">
    <property type="entry name" value="C-N_Hydrolase_sf"/>
</dbReference>
<evidence type="ECO:0000256" key="8">
    <source>
        <dbReference type="ARBA" id="ARBA00023315"/>
    </source>
</evidence>
<evidence type="ECO:0000256" key="6">
    <source>
        <dbReference type="ARBA" id="ARBA00022989"/>
    </source>
</evidence>
<dbReference type="GO" id="GO:0005886">
    <property type="term" value="C:plasma membrane"/>
    <property type="evidence" value="ECO:0007669"/>
    <property type="project" value="UniProtKB-SubCell"/>
</dbReference>
<evidence type="ECO:0000256" key="3">
    <source>
        <dbReference type="ARBA" id="ARBA00022475"/>
    </source>
</evidence>
<dbReference type="HAMAP" id="MF_01148">
    <property type="entry name" value="Lnt"/>
    <property type="match status" value="1"/>
</dbReference>
<dbReference type="InterPro" id="IPR004563">
    <property type="entry name" value="Apolipo_AcylTrfase"/>
</dbReference>
<evidence type="ECO:0000256" key="9">
    <source>
        <dbReference type="HAMAP-Rule" id="MF_01148"/>
    </source>
</evidence>
<evidence type="ECO:0000313" key="12">
    <source>
        <dbReference type="Proteomes" id="UP000190460"/>
    </source>
</evidence>
<dbReference type="InterPro" id="IPR045378">
    <property type="entry name" value="LNT_N"/>
</dbReference>
<dbReference type="SUPFAM" id="SSF56317">
    <property type="entry name" value="Carbon-nitrogen hydrolase"/>
    <property type="match status" value="1"/>
</dbReference>
<evidence type="ECO:0000256" key="2">
    <source>
        <dbReference type="ARBA" id="ARBA00010065"/>
    </source>
</evidence>
<feature type="transmembrane region" description="Helical" evidence="9">
    <location>
        <begin position="88"/>
        <end position="114"/>
    </location>
</feature>
<dbReference type="OrthoDB" id="9804277at2"/>